<evidence type="ECO:0000256" key="1">
    <source>
        <dbReference type="ARBA" id="ARBA00022723"/>
    </source>
</evidence>
<sequence length="361" mass="40450">MSTILPTKPNLTADLDQEILVGHAHQSVTPCLPQRADIENLAKLIQSEMKQSPWNNAKHPSGVRQISACIDRGCGSGPNCRALTDAFRRCINGHTMSYYNERNPADFPGLATQVRMRNEQGACGYHSMICGSFLDQLLPNSSLDLVTSNAALHWIDLDHAAVGLPGFAAREDWCLSELADEQWRRFLTVASAELRTGGKLVVSFVAAQSESGSQDHIPLRLIEFGIDKVFGTVRNHWSRPPIPIHLRTSEQISAPFKDADRPVPLRLKRCRVESVNCPYFQAYESHRCATRYADEFTGFLRAFSESSLRHWCELGVEQGYLSPGAFKKIAGVYRHIHTLICSNPEEWRMKKHRAVVVAEQV</sequence>
<evidence type="ECO:0000256" key="2">
    <source>
        <dbReference type="ARBA" id="ARBA00022842"/>
    </source>
</evidence>
<dbReference type="Gene3D" id="1.10.1200.270">
    <property type="entry name" value="Methyltransferase, alpha-helical capping domain"/>
    <property type="match status" value="1"/>
</dbReference>
<dbReference type="InterPro" id="IPR029063">
    <property type="entry name" value="SAM-dependent_MTases_sf"/>
</dbReference>
<dbReference type="OrthoDB" id="465670at2"/>
<gene>
    <name evidence="3" type="ORF">Pla52n_09460</name>
</gene>
<evidence type="ECO:0000313" key="3">
    <source>
        <dbReference type="EMBL" id="TWU08364.1"/>
    </source>
</evidence>
<keyword evidence="2" id="KW-0460">Magnesium</keyword>
<dbReference type="EMBL" id="SJPN01000001">
    <property type="protein sequence ID" value="TWU08364.1"/>
    <property type="molecule type" value="Genomic_DNA"/>
</dbReference>
<proteinExistence type="predicted"/>
<dbReference type="PANTHER" id="PTHR31009">
    <property type="entry name" value="S-ADENOSYL-L-METHIONINE:CARBOXYL METHYLTRANSFERASE FAMILY PROTEIN"/>
    <property type="match status" value="1"/>
</dbReference>
<keyword evidence="3" id="KW-0808">Transferase</keyword>
<evidence type="ECO:0000313" key="4">
    <source>
        <dbReference type="Proteomes" id="UP000320176"/>
    </source>
</evidence>
<dbReference type="InterPro" id="IPR042086">
    <property type="entry name" value="MeTrfase_capping"/>
</dbReference>
<dbReference type="SUPFAM" id="SSF53335">
    <property type="entry name" value="S-adenosyl-L-methionine-dependent methyltransferases"/>
    <property type="match status" value="1"/>
</dbReference>
<dbReference type="GO" id="GO:0032259">
    <property type="term" value="P:methylation"/>
    <property type="evidence" value="ECO:0007669"/>
    <property type="project" value="UniProtKB-KW"/>
</dbReference>
<dbReference type="Proteomes" id="UP000320176">
    <property type="component" value="Unassembled WGS sequence"/>
</dbReference>
<protein>
    <submittedName>
        <fullName evidence="3">SAM dependent carboxyl methyltransferase</fullName>
    </submittedName>
</protein>
<dbReference type="GO" id="GO:0046872">
    <property type="term" value="F:metal ion binding"/>
    <property type="evidence" value="ECO:0007669"/>
    <property type="project" value="UniProtKB-KW"/>
</dbReference>
<keyword evidence="3" id="KW-0489">Methyltransferase</keyword>
<dbReference type="InterPro" id="IPR005299">
    <property type="entry name" value="MeTrfase_7"/>
</dbReference>
<dbReference type="RefSeq" id="WP_146518416.1">
    <property type="nucleotide sequence ID" value="NZ_CP151726.1"/>
</dbReference>
<dbReference type="AlphaFoldDB" id="A0A5C6BD46"/>
<dbReference type="Gene3D" id="3.40.50.150">
    <property type="entry name" value="Vaccinia Virus protein VP39"/>
    <property type="match status" value="1"/>
</dbReference>
<reference evidence="3 4" key="1">
    <citation type="submission" date="2019-02" db="EMBL/GenBank/DDBJ databases">
        <title>Deep-cultivation of Planctomycetes and their phenomic and genomic characterization uncovers novel biology.</title>
        <authorList>
            <person name="Wiegand S."/>
            <person name="Jogler M."/>
            <person name="Boedeker C."/>
            <person name="Pinto D."/>
            <person name="Vollmers J."/>
            <person name="Rivas-Marin E."/>
            <person name="Kohn T."/>
            <person name="Peeters S.H."/>
            <person name="Heuer A."/>
            <person name="Rast P."/>
            <person name="Oberbeckmann S."/>
            <person name="Bunk B."/>
            <person name="Jeske O."/>
            <person name="Meyerdierks A."/>
            <person name="Storesund J.E."/>
            <person name="Kallscheuer N."/>
            <person name="Luecker S."/>
            <person name="Lage O.M."/>
            <person name="Pohl T."/>
            <person name="Merkel B.J."/>
            <person name="Hornburger P."/>
            <person name="Mueller R.-W."/>
            <person name="Bruemmer F."/>
            <person name="Labrenz M."/>
            <person name="Spormann A.M."/>
            <person name="Op Den Camp H."/>
            <person name="Overmann J."/>
            <person name="Amann R."/>
            <person name="Jetten M.S.M."/>
            <person name="Mascher T."/>
            <person name="Medema M.H."/>
            <person name="Devos D.P."/>
            <person name="Kaster A.-K."/>
            <person name="Ovreas L."/>
            <person name="Rohde M."/>
            <person name="Galperin M.Y."/>
            <person name="Jogler C."/>
        </authorList>
    </citation>
    <scope>NUCLEOTIDE SEQUENCE [LARGE SCALE GENOMIC DNA]</scope>
    <source>
        <strain evidence="3 4">Pla52n</strain>
    </source>
</reference>
<keyword evidence="4" id="KW-1185">Reference proteome</keyword>
<name>A0A5C6BD46_9BACT</name>
<comment type="caution">
    <text evidence="3">The sequence shown here is derived from an EMBL/GenBank/DDBJ whole genome shotgun (WGS) entry which is preliminary data.</text>
</comment>
<accession>A0A5C6BD46</accession>
<organism evidence="3 4">
    <name type="scientific">Stieleria varia</name>
    <dbReference type="NCBI Taxonomy" id="2528005"/>
    <lineage>
        <taxon>Bacteria</taxon>
        <taxon>Pseudomonadati</taxon>
        <taxon>Planctomycetota</taxon>
        <taxon>Planctomycetia</taxon>
        <taxon>Pirellulales</taxon>
        <taxon>Pirellulaceae</taxon>
        <taxon>Stieleria</taxon>
    </lineage>
</organism>
<dbReference type="GO" id="GO:0008168">
    <property type="term" value="F:methyltransferase activity"/>
    <property type="evidence" value="ECO:0007669"/>
    <property type="project" value="UniProtKB-KW"/>
</dbReference>
<keyword evidence="1" id="KW-0479">Metal-binding</keyword>